<dbReference type="Gene3D" id="3.30.70.660">
    <property type="entry name" value="Pseudouridine synthase I, catalytic domain, C-terminal subdomain"/>
    <property type="match status" value="1"/>
</dbReference>
<organism evidence="18 19">
    <name type="scientific">Caulochytrium protostelioides</name>
    <dbReference type="NCBI Taxonomy" id="1555241"/>
    <lineage>
        <taxon>Eukaryota</taxon>
        <taxon>Fungi</taxon>
        <taxon>Fungi incertae sedis</taxon>
        <taxon>Chytridiomycota</taxon>
        <taxon>Chytridiomycota incertae sedis</taxon>
        <taxon>Chytridiomycetes</taxon>
        <taxon>Caulochytriales</taxon>
        <taxon>Caulochytriaceae</taxon>
        <taxon>Caulochytrium</taxon>
    </lineage>
</organism>
<dbReference type="GO" id="GO:0031119">
    <property type="term" value="P:tRNA pseudouridine synthesis"/>
    <property type="evidence" value="ECO:0007669"/>
    <property type="project" value="InterPro"/>
</dbReference>
<dbReference type="OrthoDB" id="10256309at2759"/>
<dbReference type="GO" id="GO:0003723">
    <property type="term" value="F:RNA binding"/>
    <property type="evidence" value="ECO:0007669"/>
    <property type="project" value="InterPro"/>
</dbReference>
<keyword evidence="6" id="KW-0819">tRNA processing</keyword>
<feature type="active site" description="Nucleophile" evidence="14">
    <location>
        <position position="62"/>
    </location>
</feature>
<dbReference type="Gene3D" id="3.30.70.580">
    <property type="entry name" value="Pseudouridine synthase I, catalytic domain, N-terminal subdomain"/>
    <property type="match status" value="1"/>
</dbReference>
<evidence type="ECO:0000256" key="6">
    <source>
        <dbReference type="ARBA" id="ARBA00022694"/>
    </source>
</evidence>
<dbReference type="PANTHER" id="PTHR11142">
    <property type="entry name" value="PSEUDOURIDYLATE SYNTHASE"/>
    <property type="match status" value="1"/>
</dbReference>
<dbReference type="GO" id="GO:1990481">
    <property type="term" value="P:mRNA pseudouridine synthesis"/>
    <property type="evidence" value="ECO:0007669"/>
    <property type="project" value="TreeGrafter"/>
</dbReference>
<evidence type="ECO:0000256" key="11">
    <source>
        <dbReference type="ARBA" id="ARBA00073968"/>
    </source>
</evidence>
<comment type="catalytic activity">
    <reaction evidence="9">
        <text>a uridine in tRNA = a pseudouridine in tRNA</text>
        <dbReference type="Rhea" id="RHEA:54572"/>
        <dbReference type="Rhea" id="RHEA-COMP:13339"/>
        <dbReference type="Rhea" id="RHEA-COMP:13934"/>
        <dbReference type="ChEBI" id="CHEBI:65314"/>
        <dbReference type="ChEBI" id="CHEBI:65315"/>
    </reaction>
</comment>
<dbReference type="SUPFAM" id="SSF55120">
    <property type="entry name" value="Pseudouridine synthase"/>
    <property type="match status" value="1"/>
</dbReference>
<keyword evidence="8" id="KW-0539">Nucleus</keyword>
<dbReference type="Pfam" id="PF01416">
    <property type="entry name" value="PseudoU_synth_1"/>
    <property type="match status" value="1"/>
</dbReference>
<evidence type="ECO:0000256" key="7">
    <source>
        <dbReference type="ARBA" id="ARBA00023235"/>
    </source>
</evidence>
<dbReference type="InterPro" id="IPR001406">
    <property type="entry name" value="PsdUridine_synth_TruA"/>
</dbReference>
<dbReference type="EMBL" id="ML014124">
    <property type="protein sequence ID" value="RKP03350.1"/>
    <property type="molecule type" value="Genomic_DNA"/>
</dbReference>
<sequence length="357" mass="39996">PKRKVALLMSYCGTGFSGMQVNPGQFTIEGELHRALAETGAVSADNAYCPDKYNFMRAARTDKGVHAAGTIVSLKMLMGDPQIVSKLNAALPPQIRVWQAIRTNNGFHAKNNTDSRVYEYLLPTYTLAPAAKEIFTESGLPEAGPESYRNQNIPHLTPTERATLHAYRVPPAILARFREMMDLFKGTHTFHNFTTTDMSHTDRASRRHLLDIQVSAPFERRVRWVRITLHGQSFMLHQIRKMVGMALMATRTHCPPALVEACFAPMRLNLPQVPGLGLLLQETVHGAYNRQNANPQARPKGAKRGAPDGAEVREPIVFDAHRDAITAFKARWIDRSITRIEATRCHYGAWLRVVDAH</sequence>
<comment type="catalytic activity">
    <reaction evidence="1">
        <text>a uridine in mRNA = a pseudouridine in mRNA</text>
        <dbReference type="Rhea" id="RHEA:56644"/>
        <dbReference type="Rhea" id="RHEA-COMP:14658"/>
        <dbReference type="Rhea" id="RHEA-COMP:14659"/>
        <dbReference type="ChEBI" id="CHEBI:65314"/>
        <dbReference type="ChEBI" id="CHEBI:65315"/>
    </reaction>
</comment>
<dbReference type="GO" id="GO:0031120">
    <property type="term" value="P:snRNA pseudouridine synthesis"/>
    <property type="evidence" value="ECO:0007669"/>
    <property type="project" value="UniProtKB-ARBA"/>
</dbReference>
<evidence type="ECO:0000256" key="2">
    <source>
        <dbReference type="ARBA" id="ARBA00001832"/>
    </source>
</evidence>
<dbReference type="InterPro" id="IPR020095">
    <property type="entry name" value="PsdUridine_synth_TruA_C"/>
</dbReference>
<comment type="catalytic activity">
    <reaction evidence="2">
        <text>uridine in snRNA = pseudouridine in snRNA</text>
        <dbReference type="Rhea" id="RHEA:51124"/>
        <dbReference type="Rhea" id="RHEA-COMP:12891"/>
        <dbReference type="Rhea" id="RHEA-COMP:12892"/>
        <dbReference type="ChEBI" id="CHEBI:65314"/>
        <dbReference type="ChEBI" id="CHEBI:65315"/>
    </reaction>
</comment>
<comment type="subcellular location">
    <subcellularLocation>
        <location evidence="3">Nucleus</location>
    </subcellularLocation>
</comment>
<feature type="region of interest" description="Disordered" evidence="16">
    <location>
        <begin position="290"/>
        <end position="309"/>
    </location>
</feature>
<dbReference type="PANTHER" id="PTHR11142:SF4">
    <property type="entry name" value="PSEUDOURIDYLATE SYNTHASE 1 HOMOLOG"/>
    <property type="match status" value="1"/>
</dbReference>
<evidence type="ECO:0000256" key="9">
    <source>
        <dbReference type="ARBA" id="ARBA00036943"/>
    </source>
</evidence>
<evidence type="ECO:0000256" key="16">
    <source>
        <dbReference type="SAM" id="MobiDB-lite"/>
    </source>
</evidence>
<evidence type="ECO:0000256" key="3">
    <source>
        <dbReference type="ARBA" id="ARBA00004123"/>
    </source>
</evidence>
<dbReference type="InterPro" id="IPR020097">
    <property type="entry name" value="PsdUridine_synth_TruA_a/b_dom"/>
</dbReference>
<protein>
    <recommendedName>
        <fullName evidence="11">tRNA pseudouridine synthase 1</fullName>
    </recommendedName>
    <alternativeName>
        <fullName evidence="12">tRNA pseudouridylate synthase 1</fullName>
    </alternativeName>
    <alternativeName>
        <fullName evidence="13">tRNA-uridine isomerase 1</fullName>
    </alternativeName>
</protein>
<dbReference type="FunFam" id="3.30.70.580:FF:000002">
    <property type="entry name" value="tRNA pseudouridine synthase"/>
    <property type="match status" value="1"/>
</dbReference>
<evidence type="ECO:0000313" key="19">
    <source>
        <dbReference type="Proteomes" id="UP000274922"/>
    </source>
</evidence>
<dbReference type="Proteomes" id="UP000274922">
    <property type="component" value="Unassembled WGS sequence"/>
</dbReference>
<gene>
    <name evidence="18" type="ORF">CXG81DRAFT_1284</name>
</gene>
<dbReference type="GO" id="GO:0006397">
    <property type="term" value="P:mRNA processing"/>
    <property type="evidence" value="ECO:0007669"/>
    <property type="project" value="UniProtKB-KW"/>
</dbReference>
<dbReference type="FunFam" id="3.30.70.660:FF:000002">
    <property type="entry name" value="tRNA pseudouridine synthase"/>
    <property type="match status" value="1"/>
</dbReference>
<feature type="non-terminal residue" evidence="18">
    <location>
        <position position="357"/>
    </location>
</feature>
<keyword evidence="19" id="KW-1185">Reference proteome</keyword>
<name>A0A4P9XDV9_9FUNG</name>
<evidence type="ECO:0000256" key="4">
    <source>
        <dbReference type="ARBA" id="ARBA00009375"/>
    </source>
</evidence>
<reference evidence="19" key="1">
    <citation type="journal article" date="2018" name="Nat. Microbiol.">
        <title>Leveraging single-cell genomics to expand the fungal tree of life.</title>
        <authorList>
            <person name="Ahrendt S.R."/>
            <person name="Quandt C.A."/>
            <person name="Ciobanu D."/>
            <person name="Clum A."/>
            <person name="Salamov A."/>
            <person name="Andreopoulos B."/>
            <person name="Cheng J.F."/>
            <person name="Woyke T."/>
            <person name="Pelin A."/>
            <person name="Henrissat B."/>
            <person name="Reynolds N.K."/>
            <person name="Benny G.L."/>
            <person name="Smith M.E."/>
            <person name="James T.Y."/>
            <person name="Grigoriev I.V."/>
        </authorList>
    </citation>
    <scope>NUCLEOTIDE SEQUENCE [LARGE SCALE GENOMIC DNA]</scope>
    <source>
        <strain evidence="19">ATCC 52028</strain>
    </source>
</reference>
<dbReference type="STRING" id="1555241.A0A4P9XDV9"/>
<dbReference type="AlphaFoldDB" id="A0A4P9XDV9"/>
<proteinExistence type="inferred from homology"/>
<keyword evidence="7" id="KW-0413">Isomerase</keyword>
<keyword evidence="5" id="KW-0507">mRNA processing</keyword>
<evidence type="ECO:0000256" key="10">
    <source>
        <dbReference type="ARBA" id="ARBA00053072"/>
    </source>
</evidence>
<dbReference type="InterPro" id="IPR041708">
    <property type="entry name" value="PUS1/PUS2-like"/>
</dbReference>
<evidence type="ECO:0000256" key="13">
    <source>
        <dbReference type="ARBA" id="ARBA00080858"/>
    </source>
</evidence>
<evidence type="ECO:0000256" key="14">
    <source>
        <dbReference type="PIRSR" id="PIRSR641708-1"/>
    </source>
</evidence>
<dbReference type="NCBIfam" id="TIGR00071">
    <property type="entry name" value="hisT_truA"/>
    <property type="match status" value="1"/>
</dbReference>
<dbReference type="GO" id="GO:0009982">
    <property type="term" value="F:pseudouridine synthase activity"/>
    <property type="evidence" value="ECO:0007669"/>
    <property type="project" value="InterPro"/>
</dbReference>
<dbReference type="InterPro" id="IPR020094">
    <property type="entry name" value="TruA/RsuA/RluB/E/F_N"/>
</dbReference>
<evidence type="ECO:0000259" key="17">
    <source>
        <dbReference type="Pfam" id="PF01416"/>
    </source>
</evidence>
<feature type="binding site" evidence="15">
    <location>
        <position position="118"/>
    </location>
    <ligand>
        <name>substrate</name>
    </ligand>
</feature>
<accession>A0A4P9XDV9</accession>
<feature type="domain" description="Pseudouridine synthase I TruA alpha/beta" evidence="17">
    <location>
        <begin position="182"/>
        <end position="265"/>
    </location>
</feature>
<comment type="similarity">
    <text evidence="4">Belongs to the tRNA pseudouridine synthase TruA family.</text>
</comment>
<evidence type="ECO:0000256" key="1">
    <source>
        <dbReference type="ARBA" id="ARBA00001166"/>
    </source>
</evidence>
<comment type="function">
    <text evidence="10">Formation of pseudouridine at positions 27 and 28 in the anticodon stem and loop of transfer RNAs; at positions 34 and 36 of intron-containing precursor tRNA(Ile) and at position 35 in the intron-containing tRNA(Tyr). Catalyzes pseudouridylation at position 44 in U2 snRNA. Also catalyzes pseudouridylation of mRNAs.</text>
</comment>
<dbReference type="HAMAP" id="MF_00171">
    <property type="entry name" value="TruA"/>
    <property type="match status" value="1"/>
</dbReference>
<evidence type="ECO:0000313" key="18">
    <source>
        <dbReference type="EMBL" id="RKP03350.1"/>
    </source>
</evidence>
<dbReference type="InterPro" id="IPR020103">
    <property type="entry name" value="PsdUridine_synth_cat_dom_sf"/>
</dbReference>
<evidence type="ECO:0000256" key="12">
    <source>
        <dbReference type="ARBA" id="ARBA00079072"/>
    </source>
</evidence>
<evidence type="ECO:0000256" key="8">
    <source>
        <dbReference type="ARBA" id="ARBA00023242"/>
    </source>
</evidence>
<dbReference type="GO" id="GO:0005634">
    <property type="term" value="C:nucleus"/>
    <property type="evidence" value="ECO:0007669"/>
    <property type="project" value="UniProtKB-SubCell"/>
</dbReference>
<evidence type="ECO:0000256" key="15">
    <source>
        <dbReference type="PIRSR" id="PIRSR641708-2"/>
    </source>
</evidence>
<dbReference type="CDD" id="cd02568">
    <property type="entry name" value="PseudoU_synth_PUS1_PUS2"/>
    <property type="match status" value="1"/>
</dbReference>
<feature type="non-terminal residue" evidence="18">
    <location>
        <position position="1"/>
    </location>
</feature>
<evidence type="ECO:0000256" key="5">
    <source>
        <dbReference type="ARBA" id="ARBA00022664"/>
    </source>
</evidence>